<keyword evidence="5" id="KW-0547">Nucleotide-binding</keyword>
<keyword evidence="13" id="KW-1185">Reference proteome</keyword>
<proteinExistence type="inferred from homology"/>
<dbReference type="PANTHER" id="PTHR43071">
    <property type="entry name" value="2-AMINO-4-HYDROXY-6-HYDROXYMETHYLDIHYDROPTERIDINE PYROPHOSPHOKINASE"/>
    <property type="match status" value="1"/>
</dbReference>
<evidence type="ECO:0000256" key="2">
    <source>
        <dbReference type="ARBA" id="ARBA00005051"/>
    </source>
</evidence>
<dbReference type="InterPro" id="IPR043133">
    <property type="entry name" value="GTP-CH-I_C/QueF"/>
</dbReference>
<evidence type="ECO:0000256" key="3">
    <source>
        <dbReference type="ARBA" id="ARBA00009640"/>
    </source>
</evidence>
<dbReference type="Pfam" id="PF01288">
    <property type="entry name" value="HPPK"/>
    <property type="match status" value="1"/>
</dbReference>
<name>A0ABW1XAU6_9CELL</name>
<feature type="compositionally biased region" description="Pro residues" evidence="10">
    <location>
        <begin position="180"/>
        <end position="192"/>
    </location>
</feature>
<protein>
    <recommendedName>
        <fullName evidence="9">Bifunctional folate synthesis protein</fullName>
    </recommendedName>
    <domain>
        <recommendedName>
            <fullName evidence="9">Dihydroneopterin aldolase</fullName>
            <shortName evidence="9">DHNA</shortName>
            <ecNumber evidence="9">4.1.2.25</ecNumber>
        </recommendedName>
        <alternativeName>
            <fullName evidence="9">7,8-dihydroneopterin aldolase</fullName>
        </alternativeName>
    </domain>
    <domain>
        <recommendedName>
            <fullName evidence="9">2-amino-4-hydroxy-6-hydroxymethyldihydropteridine pyrophosphokinase</fullName>
            <ecNumber evidence="9">2.7.6.3</ecNumber>
        </recommendedName>
        <alternativeName>
            <fullName evidence="9">6-hydroxymethyl-7,8-dihydropterin pyrophosphokinase</fullName>
            <shortName evidence="9">PPPK</shortName>
        </alternativeName>
        <alternativeName>
            <fullName evidence="9">7,8-dihydro-6-hydroxymethylpterin pyrophosphokinase</fullName>
            <shortName evidence="9">HPPK</shortName>
        </alternativeName>
    </domain>
</protein>
<dbReference type="Pfam" id="PF02152">
    <property type="entry name" value="FolB"/>
    <property type="match status" value="1"/>
</dbReference>
<comment type="similarity">
    <text evidence="9">Belongs to the DHNA family.</text>
</comment>
<reference evidence="13" key="1">
    <citation type="journal article" date="2019" name="Int. J. Syst. Evol. Microbiol.">
        <title>The Global Catalogue of Microorganisms (GCM) 10K type strain sequencing project: providing services to taxonomists for standard genome sequencing and annotation.</title>
        <authorList>
            <consortium name="The Broad Institute Genomics Platform"/>
            <consortium name="The Broad Institute Genome Sequencing Center for Infectious Disease"/>
            <person name="Wu L."/>
            <person name="Ma J."/>
        </authorList>
    </citation>
    <scope>NUCLEOTIDE SEQUENCE [LARGE SCALE GENOMIC DNA]</scope>
    <source>
        <strain evidence="13">CCUG 47105</strain>
    </source>
</reference>
<dbReference type="NCBIfam" id="TIGR00525">
    <property type="entry name" value="folB"/>
    <property type="match status" value="1"/>
</dbReference>
<evidence type="ECO:0000256" key="4">
    <source>
        <dbReference type="ARBA" id="ARBA00022679"/>
    </source>
</evidence>
<sequence>MSTAFAGAVQGTDGRPFDQIRLTGLSATGHHGVFEHERLEGQLFRADVVLHLDTRPAAAGDDLADTVSYAVVAEDVVAVLAGSPADLIETVAERVAAVALRHPAVVAVDVAVHKPQAPITVPFDDVQVVVRRDRVKVPVVADEAPRVVPIPVGSITPAVLGNVAVTEPAAPQDQHVVMPPSIPPVAPAPAPDRSPDQGVFADTAEDLGPAAVDAPHAGGVSDQEFVDALDSFYSAPQDALSAPAETFEPAAEHEPVPQPDRSAPEVGAEPTPVAAEPFREAAAAPSEVAEPAEAPAAALPVPAAQPAVPDGSTDPAVLAVREVPVAPETTAADGPDLSGGHVLPDDVAPVAYQVAAEPSPVEPSPAEHVPADEAVLPVAAQAPAESPAVPGPVVEAPSTAPFAAEASSVETGPVAPALPEHEPVAAPVPLPVRPAPEDAEAPVGQTAAEAPVVPEAVPVPAVATDRLDEAPAGFVPVVLALGANLGDAQQTLRDAVTDLDRISGLEITDVSPLARTAAVGGPEQPDYLNAILLARTTLAPRALLRAVQAVENAHGRVRAERNGPRTLDVDLVVFGTVTEFTEDLELPHPRAHERAFVLEPWAQIAPDAVLPGLGGGPVAALAATAPDRGGIRWLALDWLTDAEPEAAPAAAPVDEAPATAGPARQVQAEPEPVPPSVEVAAPEPTTAPTTPARPGGELTATPQEQLDPVGHAPVTAAPPFVQDQPTAPSAPGQPSAQTPAQTPSQAAGAQAAPAQQGSPERAVEQPGPFVPAFHPVHPQDGQEPPHAQVPPLWADVSQAASATEPRAQVPPTPAGHAQVAPEEPVTPQFHPVHQAPANPFEPQQPAPAVEQQGGPSAQPPITGVPMSFPADLRGPSS</sequence>
<organism evidence="12 13">
    <name type="scientific">Oerskovia paurometabola</name>
    <dbReference type="NCBI Taxonomy" id="162170"/>
    <lineage>
        <taxon>Bacteria</taxon>
        <taxon>Bacillati</taxon>
        <taxon>Actinomycetota</taxon>
        <taxon>Actinomycetes</taxon>
        <taxon>Micrococcales</taxon>
        <taxon>Cellulomonadaceae</taxon>
        <taxon>Oerskovia</taxon>
    </lineage>
</organism>
<dbReference type="EC" id="2.7.6.3" evidence="9"/>
<dbReference type="SUPFAM" id="SSF55620">
    <property type="entry name" value="Tetrahydrobiopterin biosynthesis enzymes-like"/>
    <property type="match status" value="1"/>
</dbReference>
<evidence type="ECO:0000256" key="1">
    <source>
        <dbReference type="ARBA" id="ARBA00000198"/>
    </source>
</evidence>
<comment type="caution">
    <text evidence="12">The sequence shown here is derived from an EMBL/GenBank/DDBJ whole genome shotgun (WGS) entry which is preliminary data.</text>
</comment>
<dbReference type="RefSeq" id="WP_307824220.1">
    <property type="nucleotide sequence ID" value="NZ_BAAAIY010000002.1"/>
</dbReference>
<keyword evidence="9" id="KW-0456">Lyase</keyword>
<feature type="region of interest" description="Disordered" evidence="10">
    <location>
        <begin position="645"/>
        <end position="877"/>
    </location>
</feature>
<dbReference type="Gene3D" id="3.30.70.560">
    <property type="entry name" value="7,8-Dihydro-6-hydroxymethylpterin-pyrophosphokinase HPPK"/>
    <property type="match status" value="1"/>
</dbReference>
<dbReference type="GO" id="GO:0003848">
    <property type="term" value="F:2-amino-4-hydroxy-6-hydroxymethyldihydropteridine diphosphokinase activity"/>
    <property type="evidence" value="ECO:0007669"/>
    <property type="project" value="UniProtKB-EC"/>
</dbReference>
<evidence type="ECO:0000313" key="12">
    <source>
        <dbReference type="EMBL" id="MFC6425387.1"/>
    </source>
</evidence>
<keyword evidence="4 12" id="KW-0808">Transferase</keyword>
<comment type="function">
    <text evidence="9">Catalyzes the conversion of 7,8-dihydroneopterin to 6-hydroxymethyl-7,8-dihydropterin.</text>
</comment>
<feature type="compositionally biased region" description="Low complexity" evidence="10">
    <location>
        <begin position="676"/>
        <end position="692"/>
    </location>
</feature>
<feature type="compositionally biased region" description="Low complexity" evidence="10">
    <location>
        <begin position="645"/>
        <end position="660"/>
    </location>
</feature>
<dbReference type="SMART" id="SM00905">
    <property type="entry name" value="FolB"/>
    <property type="match status" value="1"/>
</dbReference>
<feature type="domain" description="7,8-dihydro-6-hydroxymethylpterin-pyrophosphokinase" evidence="11">
    <location>
        <begin position="561"/>
        <end position="572"/>
    </location>
</feature>
<accession>A0ABW1XAU6</accession>
<evidence type="ECO:0000259" key="11">
    <source>
        <dbReference type="PROSITE" id="PS00794"/>
    </source>
</evidence>
<comment type="similarity">
    <text evidence="3">In the N-terminal section; belongs to the DHNA family.</text>
</comment>
<feature type="region of interest" description="Disordered" evidence="10">
    <location>
        <begin position="239"/>
        <end position="272"/>
    </location>
</feature>
<dbReference type="CDD" id="cd00483">
    <property type="entry name" value="HPPK"/>
    <property type="match status" value="1"/>
</dbReference>
<dbReference type="InterPro" id="IPR000550">
    <property type="entry name" value="Hppk"/>
</dbReference>
<comment type="catalytic activity">
    <reaction evidence="1">
        <text>6-hydroxymethyl-7,8-dihydropterin + ATP = (7,8-dihydropterin-6-yl)methyl diphosphate + AMP + H(+)</text>
        <dbReference type="Rhea" id="RHEA:11412"/>
        <dbReference type="ChEBI" id="CHEBI:15378"/>
        <dbReference type="ChEBI" id="CHEBI:30616"/>
        <dbReference type="ChEBI" id="CHEBI:44841"/>
        <dbReference type="ChEBI" id="CHEBI:72950"/>
        <dbReference type="ChEBI" id="CHEBI:456215"/>
        <dbReference type="EC" id="2.7.6.3"/>
    </reaction>
</comment>
<dbReference type="InterPro" id="IPR006157">
    <property type="entry name" value="FolB_dom"/>
</dbReference>
<dbReference type="EC" id="4.1.2.25" evidence="9"/>
<evidence type="ECO:0000313" key="13">
    <source>
        <dbReference type="Proteomes" id="UP001596305"/>
    </source>
</evidence>
<keyword evidence="8 9" id="KW-0289">Folate biosynthesis</keyword>
<evidence type="ECO:0000256" key="6">
    <source>
        <dbReference type="ARBA" id="ARBA00022777"/>
    </source>
</evidence>
<evidence type="ECO:0000256" key="10">
    <source>
        <dbReference type="SAM" id="MobiDB-lite"/>
    </source>
</evidence>
<evidence type="ECO:0000256" key="9">
    <source>
        <dbReference type="RuleBase" id="RU362079"/>
    </source>
</evidence>
<dbReference type="PANTHER" id="PTHR43071:SF1">
    <property type="entry name" value="2-AMINO-4-HYDROXY-6-HYDROXYMETHYLDIHYDROPTERIDINE PYROPHOSPHOKINASE"/>
    <property type="match status" value="1"/>
</dbReference>
<keyword evidence="7" id="KW-0067">ATP-binding</keyword>
<dbReference type="Proteomes" id="UP001596305">
    <property type="component" value="Unassembled WGS sequence"/>
</dbReference>
<evidence type="ECO:0000256" key="7">
    <source>
        <dbReference type="ARBA" id="ARBA00022840"/>
    </source>
</evidence>
<comment type="catalytic activity">
    <reaction evidence="9">
        <text>7,8-dihydroneopterin = 6-hydroxymethyl-7,8-dihydropterin + glycolaldehyde</text>
        <dbReference type="Rhea" id="RHEA:10540"/>
        <dbReference type="ChEBI" id="CHEBI:17001"/>
        <dbReference type="ChEBI" id="CHEBI:17071"/>
        <dbReference type="ChEBI" id="CHEBI:44841"/>
        <dbReference type="EC" id="4.1.2.25"/>
    </reaction>
</comment>
<feature type="compositionally biased region" description="Low complexity" evidence="10">
    <location>
        <begin position="841"/>
        <end position="855"/>
    </location>
</feature>
<dbReference type="InterPro" id="IPR006156">
    <property type="entry name" value="Dihydroneopterin_aldolase"/>
</dbReference>
<dbReference type="InterPro" id="IPR035907">
    <property type="entry name" value="Hppk_sf"/>
</dbReference>
<gene>
    <name evidence="12" type="primary">folK</name>
    <name evidence="12" type="ORF">ACFP71_11150</name>
</gene>
<dbReference type="Gene3D" id="3.30.1130.10">
    <property type="match status" value="1"/>
</dbReference>
<dbReference type="NCBIfam" id="TIGR00526">
    <property type="entry name" value="folB_dom"/>
    <property type="match status" value="1"/>
</dbReference>
<evidence type="ECO:0000256" key="8">
    <source>
        <dbReference type="ARBA" id="ARBA00022909"/>
    </source>
</evidence>
<dbReference type="NCBIfam" id="TIGR01498">
    <property type="entry name" value="folK"/>
    <property type="match status" value="1"/>
</dbReference>
<dbReference type="PROSITE" id="PS00794">
    <property type="entry name" value="HPPK"/>
    <property type="match status" value="1"/>
</dbReference>
<keyword evidence="6" id="KW-0418">Kinase</keyword>
<comment type="pathway">
    <text evidence="9">Cofactor biosynthesis; tetrahydrofolate biosynthesis; 2-amino-4-hydroxy-6-hydroxymethyl-7,8-dihydropteridine diphosphate from 7,8-dihydroneopterin triphosphate: step 3/4.</text>
</comment>
<dbReference type="EMBL" id="JBHSTM010000005">
    <property type="protein sequence ID" value="MFC6425387.1"/>
    <property type="molecule type" value="Genomic_DNA"/>
</dbReference>
<comment type="pathway">
    <text evidence="2">Cofactor biosynthesis; tetrahydrofolate biosynthesis; 2-amino-4-hydroxy-6-hydroxymethyl-7,8-dihydropteridine diphosphate from 7,8-dihydroneopterin triphosphate: step 4/4.</text>
</comment>
<feature type="region of interest" description="Disordered" evidence="10">
    <location>
        <begin position="174"/>
        <end position="201"/>
    </location>
</feature>
<dbReference type="SUPFAM" id="SSF55083">
    <property type="entry name" value="6-hydroxymethyl-7,8-dihydropterin pyrophosphokinase, HPPK"/>
    <property type="match status" value="1"/>
</dbReference>
<feature type="compositionally biased region" description="Low complexity" evidence="10">
    <location>
        <begin position="724"/>
        <end position="759"/>
    </location>
</feature>
<evidence type="ECO:0000256" key="5">
    <source>
        <dbReference type="ARBA" id="ARBA00022741"/>
    </source>
</evidence>